<sequence length="363" mass="40277">MEGECSIGNWTEEVEDLVHEGEIDKAISVLETVVSKLEKKTQKGSSSSSSSSELAIALLDLSKLYSSKDLSLKADQTRSLALQINQESHSDEFPAKGGLNVVMESKSHDSHNEASISSRISENDWEAAADRAPDELISPQNLPEVSKMLLEDAPVQVLKRRGRGTFLYQTDSMYSEAHSNVPVNEDEEEKADCQSSALENTTKDRNYGTRHVLVLADFPPTTTTSHLENLFERFKDRGVEIRWVTDTVALAVFSSPSIALEASTGIKCPFMLRVLEDTDELLSSIPLEDLEPSHLSPETSPRTDDTDEHLSSIPLQDTEPPRLRPKTDVRTAQRFIAHGLGIKLSSELRNQEEASKNTRDDEN</sequence>
<dbReference type="InterPro" id="IPR035979">
    <property type="entry name" value="RBD_domain_sf"/>
</dbReference>
<feature type="compositionally biased region" description="Basic and acidic residues" evidence="1">
    <location>
        <begin position="319"/>
        <end position="330"/>
    </location>
</feature>
<comment type="caution">
    <text evidence="2">The sequence shown here is derived from an EMBL/GenBank/DDBJ whole genome shotgun (WGS) entry which is preliminary data.</text>
</comment>
<dbReference type="Gene3D" id="3.30.70.330">
    <property type="match status" value="1"/>
</dbReference>
<name>A0ABD2ZJL1_9GENT</name>
<dbReference type="AlphaFoldDB" id="A0ABD2ZJL1"/>
<dbReference type="EMBL" id="JBJUIK010000009">
    <property type="protein sequence ID" value="KAL3518632.1"/>
    <property type="molecule type" value="Genomic_DNA"/>
</dbReference>
<gene>
    <name evidence="2" type="ORF">ACH5RR_021221</name>
</gene>
<accession>A0ABD2ZJL1</accession>
<proteinExistence type="predicted"/>
<dbReference type="SUPFAM" id="SSF54928">
    <property type="entry name" value="RNA-binding domain, RBD"/>
    <property type="match status" value="1"/>
</dbReference>
<dbReference type="InterPro" id="IPR039884">
    <property type="entry name" value="R3HC1/R3HCL"/>
</dbReference>
<dbReference type="PANTHER" id="PTHR21678:SF0">
    <property type="entry name" value="C3H1-TYPE DOMAIN-CONTAINING PROTEIN"/>
    <property type="match status" value="1"/>
</dbReference>
<feature type="region of interest" description="Disordered" evidence="1">
    <location>
        <begin position="286"/>
        <end position="330"/>
    </location>
</feature>
<dbReference type="Proteomes" id="UP001630127">
    <property type="component" value="Unassembled WGS sequence"/>
</dbReference>
<dbReference type="PANTHER" id="PTHR21678">
    <property type="entry name" value="GROWTH INHIBITION AND DIFFERENTIATION RELATED PROTEIN 88"/>
    <property type="match status" value="1"/>
</dbReference>
<protein>
    <recommendedName>
        <fullName evidence="4">Coiled-coil domain-containing protein R3HCC1L</fullName>
    </recommendedName>
</protein>
<evidence type="ECO:0008006" key="4">
    <source>
        <dbReference type="Google" id="ProtNLM"/>
    </source>
</evidence>
<feature type="compositionally biased region" description="Basic and acidic residues" evidence="1">
    <location>
        <begin position="301"/>
        <end position="310"/>
    </location>
</feature>
<evidence type="ECO:0000313" key="3">
    <source>
        <dbReference type="Proteomes" id="UP001630127"/>
    </source>
</evidence>
<evidence type="ECO:0000256" key="1">
    <source>
        <dbReference type="SAM" id="MobiDB-lite"/>
    </source>
</evidence>
<reference evidence="2 3" key="1">
    <citation type="submission" date="2024-11" db="EMBL/GenBank/DDBJ databases">
        <title>A near-complete genome assembly of Cinchona calisaya.</title>
        <authorList>
            <person name="Lian D.C."/>
            <person name="Zhao X.W."/>
            <person name="Wei L."/>
        </authorList>
    </citation>
    <scope>NUCLEOTIDE SEQUENCE [LARGE SCALE GENOMIC DNA]</scope>
    <source>
        <tissue evidence="2">Nenye</tissue>
    </source>
</reference>
<dbReference type="InterPro" id="IPR012677">
    <property type="entry name" value="Nucleotide-bd_a/b_plait_sf"/>
</dbReference>
<keyword evidence="3" id="KW-1185">Reference proteome</keyword>
<organism evidence="2 3">
    <name type="scientific">Cinchona calisaya</name>
    <dbReference type="NCBI Taxonomy" id="153742"/>
    <lineage>
        <taxon>Eukaryota</taxon>
        <taxon>Viridiplantae</taxon>
        <taxon>Streptophyta</taxon>
        <taxon>Embryophyta</taxon>
        <taxon>Tracheophyta</taxon>
        <taxon>Spermatophyta</taxon>
        <taxon>Magnoliopsida</taxon>
        <taxon>eudicotyledons</taxon>
        <taxon>Gunneridae</taxon>
        <taxon>Pentapetalae</taxon>
        <taxon>asterids</taxon>
        <taxon>lamiids</taxon>
        <taxon>Gentianales</taxon>
        <taxon>Rubiaceae</taxon>
        <taxon>Cinchonoideae</taxon>
        <taxon>Cinchoneae</taxon>
        <taxon>Cinchona</taxon>
    </lineage>
</organism>
<evidence type="ECO:0000313" key="2">
    <source>
        <dbReference type="EMBL" id="KAL3518632.1"/>
    </source>
</evidence>